<dbReference type="EMBL" id="LUCM01000138">
    <property type="protein sequence ID" value="KAA0201041.1"/>
    <property type="molecule type" value="Genomic_DNA"/>
</dbReference>
<comment type="caution">
    <text evidence="3">The sequence shown here is derived from an EMBL/GenBank/DDBJ whole genome shotgun (WGS) entry which is preliminary data.</text>
</comment>
<gene>
    <name evidence="3" type="ORF">FBUS_03485</name>
</gene>
<proteinExistence type="inferred from homology"/>
<protein>
    <submittedName>
        <fullName evidence="3">Uncharacterized protein</fullName>
    </submittedName>
</protein>
<dbReference type="Proteomes" id="UP000728185">
    <property type="component" value="Unassembled WGS sequence"/>
</dbReference>
<dbReference type="InterPro" id="IPR007587">
    <property type="entry name" value="SAPS"/>
</dbReference>
<dbReference type="AlphaFoldDB" id="A0A8E0S4F5"/>
<feature type="compositionally biased region" description="Polar residues" evidence="2">
    <location>
        <begin position="366"/>
        <end position="382"/>
    </location>
</feature>
<feature type="compositionally biased region" description="Low complexity" evidence="2">
    <location>
        <begin position="383"/>
        <end position="392"/>
    </location>
</feature>
<dbReference type="GO" id="GO:0019903">
    <property type="term" value="F:protein phosphatase binding"/>
    <property type="evidence" value="ECO:0007669"/>
    <property type="project" value="InterPro"/>
</dbReference>
<organism evidence="3 4">
    <name type="scientific">Fasciolopsis buskii</name>
    <dbReference type="NCBI Taxonomy" id="27845"/>
    <lineage>
        <taxon>Eukaryota</taxon>
        <taxon>Metazoa</taxon>
        <taxon>Spiralia</taxon>
        <taxon>Lophotrochozoa</taxon>
        <taxon>Platyhelminthes</taxon>
        <taxon>Trematoda</taxon>
        <taxon>Digenea</taxon>
        <taxon>Plagiorchiida</taxon>
        <taxon>Echinostomata</taxon>
        <taxon>Echinostomatoidea</taxon>
        <taxon>Fasciolidae</taxon>
        <taxon>Fasciolopsis</taxon>
    </lineage>
</organism>
<reference evidence="3" key="1">
    <citation type="submission" date="2019-05" db="EMBL/GenBank/DDBJ databases">
        <title>Annotation for the trematode Fasciolopsis buski.</title>
        <authorList>
            <person name="Choi Y.-J."/>
        </authorList>
    </citation>
    <scope>NUCLEOTIDE SEQUENCE</scope>
    <source>
        <strain evidence="3">HT</strain>
        <tissue evidence="3">Whole worm</tissue>
    </source>
</reference>
<dbReference type="Pfam" id="PF04499">
    <property type="entry name" value="SAPS"/>
    <property type="match status" value="1"/>
</dbReference>
<evidence type="ECO:0000256" key="2">
    <source>
        <dbReference type="SAM" id="MobiDB-lite"/>
    </source>
</evidence>
<sequence length="400" mass="42992">MWLGDNLCNPSNLFRPTPFSGSAAPLGPSASATVPAAGGDASVVNSTSSGGDSRSAANRTDRPESIEKLRISRAKINLARACRSRLLRNSHGQHYNRINAAAGLFNPPLGRCRLSVAQFPALLAALPLHTGFEEAVIADGAIKMLMNHFEMYPLNTLLHQAVRDFIMALFPRAHVIEKSAFSNQAGDEGKLDFGNDSIGLLHNFTSTSSSALTANSEPISTVLNEAFRTILHDHLITEWCLRFSPILRDRSSSDPDVDLAAVQESKRHPKPGYSGHLWQLANVIQDARTEPRGEWVNGLMQGLDSTSLNSWDEFVQAQGTTTTSDSDGWACFDRAPIEPNQSAFGEANQTESWPSSIVNDGHATESKSSPSPLNGTSKTNAKSSSINESASSPPLTLASV</sequence>
<feature type="compositionally biased region" description="Polar residues" evidence="2">
    <location>
        <begin position="345"/>
        <end position="358"/>
    </location>
</feature>
<feature type="region of interest" description="Disordered" evidence="2">
    <location>
        <begin position="26"/>
        <end position="64"/>
    </location>
</feature>
<name>A0A8E0S4F5_9TREM</name>
<feature type="region of interest" description="Disordered" evidence="2">
    <location>
        <begin position="345"/>
        <end position="400"/>
    </location>
</feature>
<comment type="similarity">
    <text evidence="1">Belongs to the SAPS family.</text>
</comment>
<keyword evidence="4" id="KW-1185">Reference proteome</keyword>
<accession>A0A8E0S4F5</accession>
<dbReference type="OrthoDB" id="295029at2759"/>
<evidence type="ECO:0000313" key="4">
    <source>
        <dbReference type="Proteomes" id="UP000728185"/>
    </source>
</evidence>
<evidence type="ECO:0000313" key="3">
    <source>
        <dbReference type="EMBL" id="KAA0201041.1"/>
    </source>
</evidence>
<feature type="compositionally biased region" description="Polar residues" evidence="2">
    <location>
        <begin position="43"/>
        <end position="58"/>
    </location>
</feature>
<evidence type="ECO:0000256" key="1">
    <source>
        <dbReference type="ARBA" id="ARBA00006180"/>
    </source>
</evidence>